<feature type="transmembrane region" description="Helical" evidence="1">
    <location>
        <begin position="6"/>
        <end position="27"/>
    </location>
</feature>
<keyword evidence="1" id="KW-0472">Membrane</keyword>
<dbReference type="InterPro" id="IPR013087">
    <property type="entry name" value="Znf_C2H2_type"/>
</dbReference>
<keyword evidence="1" id="KW-1133">Transmembrane helix</keyword>
<evidence type="ECO:0000313" key="3">
    <source>
        <dbReference type="EMBL" id="KKN25437.1"/>
    </source>
</evidence>
<protein>
    <recommendedName>
        <fullName evidence="2">C2H2-type domain-containing protein</fullName>
    </recommendedName>
</protein>
<feature type="domain" description="C2H2-type" evidence="2">
    <location>
        <begin position="112"/>
        <end position="142"/>
    </location>
</feature>
<gene>
    <name evidence="3" type="ORF">LCGC14_0884690</name>
</gene>
<keyword evidence="1" id="KW-0812">Transmembrane</keyword>
<dbReference type="PROSITE" id="PS00028">
    <property type="entry name" value="ZINC_FINGER_C2H2_1"/>
    <property type="match status" value="1"/>
</dbReference>
<reference evidence="3" key="1">
    <citation type="journal article" date="2015" name="Nature">
        <title>Complex archaea that bridge the gap between prokaryotes and eukaryotes.</title>
        <authorList>
            <person name="Spang A."/>
            <person name="Saw J.H."/>
            <person name="Jorgensen S.L."/>
            <person name="Zaremba-Niedzwiedzka K."/>
            <person name="Martijn J."/>
            <person name="Lind A.E."/>
            <person name="van Eijk R."/>
            <person name="Schleper C."/>
            <person name="Guy L."/>
            <person name="Ettema T.J."/>
        </authorList>
    </citation>
    <scope>NUCLEOTIDE SEQUENCE</scope>
</reference>
<proteinExistence type="predicted"/>
<sequence>MVNEIVWGYVGFGVIELVLMVVTLVIARVMMVKRIDEALKVSAQIQQTAIQQTQPIIEKVIEETKPVEEKPKEVPKEQPKELTEVEKLKLQLSIAKKEEIIQEEKEVQEELFICPHKDCVKEFNTEEKMRRHYGMSHYKDLAI</sequence>
<name>A0A0F9PLI1_9ZZZZ</name>
<dbReference type="AlphaFoldDB" id="A0A0F9PLI1"/>
<evidence type="ECO:0000256" key="1">
    <source>
        <dbReference type="SAM" id="Phobius"/>
    </source>
</evidence>
<dbReference type="PROSITE" id="PS50157">
    <property type="entry name" value="ZINC_FINGER_C2H2_2"/>
    <property type="match status" value="1"/>
</dbReference>
<comment type="caution">
    <text evidence="3">The sequence shown here is derived from an EMBL/GenBank/DDBJ whole genome shotgun (WGS) entry which is preliminary data.</text>
</comment>
<accession>A0A0F9PLI1</accession>
<organism evidence="3">
    <name type="scientific">marine sediment metagenome</name>
    <dbReference type="NCBI Taxonomy" id="412755"/>
    <lineage>
        <taxon>unclassified sequences</taxon>
        <taxon>metagenomes</taxon>
        <taxon>ecological metagenomes</taxon>
    </lineage>
</organism>
<evidence type="ECO:0000259" key="2">
    <source>
        <dbReference type="PROSITE" id="PS50157"/>
    </source>
</evidence>
<dbReference type="EMBL" id="LAZR01002802">
    <property type="protein sequence ID" value="KKN25437.1"/>
    <property type="molecule type" value="Genomic_DNA"/>
</dbReference>